<feature type="transmembrane region" description="Helical" evidence="1">
    <location>
        <begin position="46"/>
        <end position="67"/>
    </location>
</feature>
<keyword evidence="1" id="KW-0472">Membrane</keyword>
<proteinExistence type="predicted"/>
<reference evidence="3 4" key="1">
    <citation type="submission" date="2020-02" db="EMBL/GenBank/DDBJ databases">
        <title>Complete genome of Muricauda sp. 501str8.</title>
        <authorList>
            <person name="Dong B."/>
            <person name="Zhu S."/>
            <person name="Yang J."/>
            <person name="Chen J."/>
        </authorList>
    </citation>
    <scope>NUCLEOTIDE SEQUENCE [LARGE SCALE GENOMIC DNA]</scope>
    <source>
        <strain evidence="3 4">501str8</strain>
    </source>
</reference>
<dbReference type="Proteomes" id="UP000502928">
    <property type="component" value="Chromosome"/>
</dbReference>
<dbReference type="InterPro" id="IPR025698">
    <property type="entry name" value="2TM_dom"/>
</dbReference>
<dbReference type="RefSeq" id="WP_166248444.1">
    <property type="nucleotide sequence ID" value="NZ_CP049616.1"/>
</dbReference>
<evidence type="ECO:0000313" key="3">
    <source>
        <dbReference type="EMBL" id="QII44919.1"/>
    </source>
</evidence>
<dbReference type="KEGG" id="mut:GVT53_09570"/>
<evidence type="ECO:0000313" key="4">
    <source>
        <dbReference type="Proteomes" id="UP000502928"/>
    </source>
</evidence>
<accession>A0A6G7J2T2</accession>
<feature type="domain" description="2TM" evidence="2">
    <location>
        <begin position="11"/>
        <end position="88"/>
    </location>
</feature>
<keyword evidence="1" id="KW-1133">Transmembrane helix</keyword>
<dbReference type="AlphaFoldDB" id="A0A6G7J2T2"/>
<name>A0A6G7J2T2_9FLAO</name>
<sequence length="92" mass="10985">MKNLNEHRYTRAKERLENLKSFYHSLIAYCVVIPVLVYINYRTTDIPWAIFPAVGWGLGLVSLWMTAYGHNPIFGKDWEERKIQEFMNDKEF</sequence>
<gene>
    <name evidence="3" type="ORF">GVT53_09570</name>
</gene>
<keyword evidence="4" id="KW-1185">Reference proteome</keyword>
<evidence type="ECO:0000256" key="1">
    <source>
        <dbReference type="SAM" id="Phobius"/>
    </source>
</evidence>
<organism evidence="3 4">
    <name type="scientific">Flagellimonas oceani</name>
    <dbReference type="NCBI Taxonomy" id="2698672"/>
    <lineage>
        <taxon>Bacteria</taxon>
        <taxon>Pseudomonadati</taxon>
        <taxon>Bacteroidota</taxon>
        <taxon>Flavobacteriia</taxon>
        <taxon>Flavobacteriales</taxon>
        <taxon>Flavobacteriaceae</taxon>
        <taxon>Flagellimonas</taxon>
    </lineage>
</organism>
<protein>
    <submittedName>
        <fullName evidence="3">2TM domain-containing protein</fullName>
    </submittedName>
</protein>
<dbReference type="Pfam" id="PF13239">
    <property type="entry name" value="2TM"/>
    <property type="match status" value="1"/>
</dbReference>
<feature type="transmembrane region" description="Helical" evidence="1">
    <location>
        <begin position="21"/>
        <end position="40"/>
    </location>
</feature>
<keyword evidence="1" id="KW-0812">Transmembrane</keyword>
<evidence type="ECO:0000259" key="2">
    <source>
        <dbReference type="Pfam" id="PF13239"/>
    </source>
</evidence>
<dbReference type="EMBL" id="CP049616">
    <property type="protein sequence ID" value="QII44919.1"/>
    <property type="molecule type" value="Genomic_DNA"/>
</dbReference>